<reference evidence="1" key="1">
    <citation type="journal article" date="2021" name="New Phytol.">
        <title>Evolutionary innovations through gain and loss of genes in the ectomycorrhizal Boletales.</title>
        <authorList>
            <person name="Wu G."/>
            <person name="Miyauchi S."/>
            <person name="Morin E."/>
            <person name="Kuo A."/>
            <person name="Drula E."/>
            <person name="Varga T."/>
            <person name="Kohler A."/>
            <person name="Feng B."/>
            <person name="Cao Y."/>
            <person name="Lipzen A."/>
            <person name="Daum C."/>
            <person name="Hundley H."/>
            <person name="Pangilinan J."/>
            <person name="Johnson J."/>
            <person name="Barry K."/>
            <person name="LaButti K."/>
            <person name="Ng V."/>
            <person name="Ahrendt S."/>
            <person name="Min B."/>
            <person name="Choi I.G."/>
            <person name="Park H."/>
            <person name="Plett J.M."/>
            <person name="Magnuson J."/>
            <person name="Spatafora J.W."/>
            <person name="Nagy L.G."/>
            <person name="Henrissat B."/>
            <person name="Grigoriev I.V."/>
            <person name="Yang Z.L."/>
            <person name="Xu J."/>
            <person name="Martin F.M."/>
        </authorList>
    </citation>
    <scope>NUCLEOTIDE SEQUENCE</scope>
    <source>
        <strain evidence="1">KUC20120723A-06</strain>
    </source>
</reference>
<sequence length="435" mass="48772">MPEMDSPLHTAHQHAANAEDYRTQGLLIPASEEHFKAADAFWACVEKSSDENTKRTLRMLYNDHVKAGKDLQRKIAKLREENQDPTLPQKASPRSAQVDVHSVIGGSSAARHASQPTPSPPPYAGGSARMMDSHNNVDESFMVLGQRSDPGDAFNHFWKIMEGMLDNLSQPVAFATAPLGTEPNVPVKKKGIRRDGSSSSDTDLEEPLVTRFSRRFGLDPKSNSKHDILREETDEEVLADEGDELSESFCLIPSGSDPSPLALKKENAALRLEVEAMQRRLTTTERIMQMRKEQDQQLRDSIVMARHQAQRAMGASMMVQRPAQQAVDLGALNINIPAVPSPMTALNAGRDREAQLLRRIRELEEEVRAVRTDNEKQKVMIARFRERWEKLKESAKRKKDAKAAAEAVKMGVRERIEEEPEVEQELDEAETRLSS</sequence>
<proteinExistence type="predicted"/>
<evidence type="ECO:0000313" key="2">
    <source>
        <dbReference type="Proteomes" id="UP000790709"/>
    </source>
</evidence>
<keyword evidence="2" id="KW-1185">Reference proteome</keyword>
<organism evidence="1 2">
    <name type="scientific">Leucogyrophana mollusca</name>
    <dbReference type="NCBI Taxonomy" id="85980"/>
    <lineage>
        <taxon>Eukaryota</taxon>
        <taxon>Fungi</taxon>
        <taxon>Dikarya</taxon>
        <taxon>Basidiomycota</taxon>
        <taxon>Agaricomycotina</taxon>
        <taxon>Agaricomycetes</taxon>
        <taxon>Agaricomycetidae</taxon>
        <taxon>Boletales</taxon>
        <taxon>Boletales incertae sedis</taxon>
        <taxon>Leucogyrophana</taxon>
    </lineage>
</organism>
<accession>A0ACB8C0Y8</accession>
<evidence type="ECO:0000313" key="1">
    <source>
        <dbReference type="EMBL" id="KAH7930856.1"/>
    </source>
</evidence>
<dbReference type="EMBL" id="MU266329">
    <property type="protein sequence ID" value="KAH7930856.1"/>
    <property type="molecule type" value="Genomic_DNA"/>
</dbReference>
<comment type="caution">
    <text evidence="1">The sequence shown here is derived from an EMBL/GenBank/DDBJ whole genome shotgun (WGS) entry which is preliminary data.</text>
</comment>
<protein>
    <submittedName>
        <fullName evidence="1">Uncharacterized protein</fullName>
    </submittedName>
</protein>
<name>A0ACB8C0Y8_9AGAM</name>
<dbReference type="Proteomes" id="UP000790709">
    <property type="component" value="Unassembled WGS sequence"/>
</dbReference>
<gene>
    <name evidence="1" type="ORF">BV22DRAFT_39235</name>
</gene>